<protein>
    <submittedName>
        <fullName evidence="1">Uncharacterized protein</fullName>
    </submittedName>
</protein>
<gene>
    <name evidence="1" type="ORF">EVAR_89383_1</name>
</gene>
<dbReference type="AlphaFoldDB" id="A0A4C1XRU3"/>
<dbReference type="Proteomes" id="UP000299102">
    <property type="component" value="Unassembled WGS sequence"/>
</dbReference>
<name>A0A4C1XRU3_EUMVA</name>
<keyword evidence="2" id="KW-1185">Reference proteome</keyword>
<organism evidence="1 2">
    <name type="scientific">Eumeta variegata</name>
    <name type="common">Bagworm moth</name>
    <name type="synonym">Eumeta japonica</name>
    <dbReference type="NCBI Taxonomy" id="151549"/>
    <lineage>
        <taxon>Eukaryota</taxon>
        <taxon>Metazoa</taxon>
        <taxon>Ecdysozoa</taxon>
        <taxon>Arthropoda</taxon>
        <taxon>Hexapoda</taxon>
        <taxon>Insecta</taxon>
        <taxon>Pterygota</taxon>
        <taxon>Neoptera</taxon>
        <taxon>Endopterygota</taxon>
        <taxon>Lepidoptera</taxon>
        <taxon>Glossata</taxon>
        <taxon>Ditrysia</taxon>
        <taxon>Tineoidea</taxon>
        <taxon>Psychidae</taxon>
        <taxon>Oiketicinae</taxon>
        <taxon>Eumeta</taxon>
    </lineage>
</organism>
<dbReference type="EMBL" id="BGZK01000942">
    <property type="protein sequence ID" value="GBP65890.1"/>
    <property type="molecule type" value="Genomic_DNA"/>
</dbReference>
<sequence>MVRGCYVSTTAIPPPLSSRASCTQSHPPRLEETIPYTPRTWAYCPSFKMCSPSESRKSQIDTARIIAFAAPPYTHALTSPPDDFVGPEF</sequence>
<accession>A0A4C1XRU3</accession>
<evidence type="ECO:0000313" key="2">
    <source>
        <dbReference type="Proteomes" id="UP000299102"/>
    </source>
</evidence>
<proteinExistence type="predicted"/>
<comment type="caution">
    <text evidence="1">The sequence shown here is derived from an EMBL/GenBank/DDBJ whole genome shotgun (WGS) entry which is preliminary data.</text>
</comment>
<evidence type="ECO:0000313" key="1">
    <source>
        <dbReference type="EMBL" id="GBP65890.1"/>
    </source>
</evidence>
<reference evidence="1 2" key="1">
    <citation type="journal article" date="2019" name="Commun. Biol.">
        <title>The bagworm genome reveals a unique fibroin gene that provides high tensile strength.</title>
        <authorList>
            <person name="Kono N."/>
            <person name="Nakamura H."/>
            <person name="Ohtoshi R."/>
            <person name="Tomita M."/>
            <person name="Numata K."/>
            <person name="Arakawa K."/>
        </authorList>
    </citation>
    <scope>NUCLEOTIDE SEQUENCE [LARGE SCALE GENOMIC DNA]</scope>
</reference>